<dbReference type="PROSITE" id="PS00246">
    <property type="entry name" value="WNT1"/>
    <property type="match status" value="1"/>
</dbReference>
<organism evidence="11 12">
    <name type="scientific">Daphnia magna</name>
    <dbReference type="NCBI Taxonomy" id="35525"/>
    <lineage>
        <taxon>Eukaryota</taxon>
        <taxon>Metazoa</taxon>
        <taxon>Ecdysozoa</taxon>
        <taxon>Arthropoda</taxon>
        <taxon>Crustacea</taxon>
        <taxon>Branchiopoda</taxon>
        <taxon>Diplostraca</taxon>
        <taxon>Cladocera</taxon>
        <taxon>Anomopoda</taxon>
        <taxon>Daphniidae</taxon>
        <taxon>Daphnia</taxon>
    </lineage>
</organism>
<comment type="function">
    <text evidence="10">Ligand for members of the frizzled family of seven transmembrane receptors.</text>
</comment>
<accession>A0A164W1Y6</accession>
<keyword evidence="6 10" id="KW-0879">Wnt signaling pathway</keyword>
<evidence type="ECO:0000256" key="8">
    <source>
        <dbReference type="ARBA" id="ARBA00023180"/>
    </source>
</evidence>
<keyword evidence="9" id="KW-0449">Lipoprotein</keyword>
<dbReference type="EMBL" id="LRGB01001348">
    <property type="protein sequence ID" value="KZS12876.1"/>
    <property type="molecule type" value="Genomic_DNA"/>
</dbReference>
<dbReference type="GO" id="GO:0060070">
    <property type="term" value="P:canonical Wnt signaling pathway"/>
    <property type="evidence" value="ECO:0007669"/>
    <property type="project" value="TreeGrafter"/>
</dbReference>
<dbReference type="PRINTS" id="PR01349">
    <property type="entry name" value="WNTPROTEIN"/>
</dbReference>
<dbReference type="InterPro" id="IPR005817">
    <property type="entry name" value="Wnt"/>
</dbReference>
<keyword evidence="4" id="KW-0964">Secreted</keyword>
<protein>
    <recommendedName>
        <fullName evidence="10">Protein Wnt</fullName>
    </recommendedName>
</protein>
<dbReference type="PANTHER" id="PTHR12027:SF81">
    <property type="entry name" value="WNT INHIBITOR OF DORSAL PROTEIN"/>
    <property type="match status" value="1"/>
</dbReference>
<dbReference type="InterPro" id="IPR018161">
    <property type="entry name" value="Wnt_CS"/>
</dbReference>
<dbReference type="Pfam" id="PF00110">
    <property type="entry name" value="wnt"/>
    <property type="match status" value="1"/>
</dbReference>
<evidence type="ECO:0000256" key="9">
    <source>
        <dbReference type="ARBA" id="ARBA00023288"/>
    </source>
</evidence>
<dbReference type="CDD" id="cd19340">
    <property type="entry name" value="Wnt_Wnt8"/>
    <property type="match status" value="1"/>
</dbReference>
<evidence type="ECO:0000256" key="4">
    <source>
        <dbReference type="ARBA" id="ARBA00022525"/>
    </source>
</evidence>
<dbReference type="GO" id="GO:0005615">
    <property type="term" value="C:extracellular space"/>
    <property type="evidence" value="ECO:0007669"/>
    <property type="project" value="TreeGrafter"/>
</dbReference>
<sequence length="344" mass="37712">MPCLIPCFYALLLLCKFTTSSAWSWNNLLMTSTRINLGMAESVAAGAELAMAECQYQFRWERWPCPRSAFTKKKVFRSLIRESAALHSFLSAGITYTLTRNCSRGQLEGCGCATISSQHPNESPSSTWRWGGCSDNIKMGEQYSVRVLDSLESGQDAQALANLHNNFAGRLAVRHSMRQSCKCHGVSGSCAMQTCWIQLPPFRTVGQALKRQYDTSARVGYSNGILQIDGSSSSANGAKTSSGSSQILRVSPQTLVYLELSPDFCRANITAGTSGTKGRTCSREKGKGLSVSQRRSCIHLCKNCGHKVKKRVVSVLTSCNCTFQWCCQVQCQTCNTNKTVYSCA</sequence>
<keyword evidence="3 10" id="KW-0217">Developmental protein</keyword>
<dbReference type="FunFam" id="3.30.2460.20:FF:000003">
    <property type="entry name" value="Protein Wnt"/>
    <property type="match status" value="1"/>
</dbReference>
<evidence type="ECO:0000256" key="7">
    <source>
        <dbReference type="ARBA" id="ARBA00023157"/>
    </source>
</evidence>
<dbReference type="GO" id="GO:0045165">
    <property type="term" value="P:cell fate commitment"/>
    <property type="evidence" value="ECO:0007669"/>
    <property type="project" value="TreeGrafter"/>
</dbReference>
<comment type="similarity">
    <text evidence="2 10">Belongs to the Wnt family.</text>
</comment>
<dbReference type="GO" id="GO:0030182">
    <property type="term" value="P:neuron differentiation"/>
    <property type="evidence" value="ECO:0007669"/>
    <property type="project" value="TreeGrafter"/>
</dbReference>
<dbReference type="GO" id="GO:0005109">
    <property type="term" value="F:frizzled binding"/>
    <property type="evidence" value="ECO:0007669"/>
    <property type="project" value="TreeGrafter"/>
</dbReference>
<dbReference type="SMART" id="SM00097">
    <property type="entry name" value="WNT1"/>
    <property type="match status" value="1"/>
</dbReference>
<dbReference type="OrthoDB" id="5945655at2759"/>
<comment type="caution">
    <text evidence="11">The sequence shown here is derived from an EMBL/GenBank/DDBJ whole genome shotgun (WGS) entry which is preliminary data.</text>
</comment>
<evidence type="ECO:0000256" key="10">
    <source>
        <dbReference type="RuleBase" id="RU003500"/>
    </source>
</evidence>
<comment type="subcellular location">
    <subcellularLocation>
        <location evidence="1 10">Secreted</location>
        <location evidence="1 10">Extracellular space</location>
        <location evidence="1 10">Extracellular matrix</location>
    </subcellularLocation>
</comment>
<dbReference type="STRING" id="35525.A0A164W1Y6"/>
<evidence type="ECO:0000256" key="1">
    <source>
        <dbReference type="ARBA" id="ARBA00004498"/>
    </source>
</evidence>
<dbReference type="PANTHER" id="PTHR12027">
    <property type="entry name" value="WNT RELATED"/>
    <property type="match status" value="1"/>
</dbReference>
<dbReference type="Proteomes" id="UP000076858">
    <property type="component" value="Unassembled WGS sequence"/>
</dbReference>
<gene>
    <name evidence="11" type="ORF">APZ42_022110</name>
</gene>
<evidence type="ECO:0000256" key="5">
    <source>
        <dbReference type="ARBA" id="ARBA00022530"/>
    </source>
</evidence>
<proteinExistence type="inferred from homology"/>
<reference evidence="11 12" key="1">
    <citation type="submission" date="2016-03" db="EMBL/GenBank/DDBJ databases">
        <title>EvidentialGene: Evidence-directed Construction of Genes on Genomes.</title>
        <authorList>
            <person name="Gilbert D.G."/>
            <person name="Choi J.-H."/>
            <person name="Mockaitis K."/>
            <person name="Colbourne J."/>
            <person name="Pfrender M."/>
        </authorList>
    </citation>
    <scope>NUCLEOTIDE SEQUENCE [LARGE SCALE GENOMIC DNA]</scope>
    <source>
        <strain evidence="11 12">Xinb3</strain>
        <tissue evidence="11">Complete organism</tissue>
    </source>
</reference>
<evidence type="ECO:0000256" key="2">
    <source>
        <dbReference type="ARBA" id="ARBA00005683"/>
    </source>
</evidence>
<evidence type="ECO:0000313" key="11">
    <source>
        <dbReference type="EMBL" id="KZS12876.1"/>
    </source>
</evidence>
<dbReference type="InterPro" id="IPR043158">
    <property type="entry name" value="Wnt_C"/>
</dbReference>
<evidence type="ECO:0000313" key="12">
    <source>
        <dbReference type="Proteomes" id="UP000076858"/>
    </source>
</evidence>
<dbReference type="GO" id="GO:0005125">
    <property type="term" value="F:cytokine activity"/>
    <property type="evidence" value="ECO:0007669"/>
    <property type="project" value="TreeGrafter"/>
</dbReference>
<keyword evidence="7" id="KW-1015">Disulfide bond</keyword>
<name>A0A164W1Y6_9CRUS</name>
<keyword evidence="5" id="KW-0272">Extracellular matrix</keyword>
<evidence type="ECO:0000256" key="3">
    <source>
        <dbReference type="ARBA" id="ARBA00022473"/>
    </source>
</evidence>
<dbReference type="Gene3D" id="3.30.2460.20">
    <property type="match status" value="1"/>
</dbReference>
<keyword evidence="12" id="KW-1185">Reference proteome</keyword>
<evidence type="ECO:0000256" key="6">
    <source>
        <dbReference type="ARBA" id="ARBA00022687"/>
    </source>
</evidence>
<keyword evidence="8" id="KW-0325">Glycoprotein</keyword>
<dbReference type="AlphaFoldDB" id="A0A164W1Y6"/>